<accession>A0A9D4LH84</accession>
<keyword evidence="1" id="KW-0812">Transmembrane</keyword>
<proteinExistence type="predicted"/>
<evidence type="ECO:0000256" key="2">
    <source>
        <dbReference type="SAM" id="SignalP"/>
    </source>
</evidence>
<reference evidence="3" key="2">
    <citation type="submission" date="2020-11" db="EMBL/GenBank/DDBJ databases">
        <authorList>
            <person name="McCartney M.A."/>
            <person name="Auch B."/>
            <person name="Kono T."/>
            <person name="Mallez S."/>
            <person name="Becker A."/>
            <person name="Gohl D.M."/>
            <person name="Silverstein K.A.T."/>
            <person name="Koren S."/>
            <person name="Bechman K.B."/>
            <person name="Herman A."/>
            <person name="Abrahante J.E."/>
            <person name="Garbe J."/>
        </authorList>
    </citation>
    <scope>NUCLEOTIDE SEQUENCE</scope>
    <source>
        <strain evidence="3">Duluth1</strain>
        <tissue evidence="3">Whole animal</tissue>
    </source>
</reference>
<organism evidence="3 4">
    <name type="scientific">Dreissena polymorpha</name>
    <name type="common">Zebra mussel</name>
    <name type="synonym">Mytilus polymorpha</name>
    <dbReference type="NCBI Taxonomy" id="45954"/>
    <lineage>
        <taxon>Eukaryota</taxon>
        <taxon>Metazoa</taxon>
        <taxon>Spiralia</taxon>
        <taxon>Lophotrochozoa</taxon>
        <taxon>Mollusca</taxon>
        <taxon>Bivalvia</taxon>
        <taxon>Autobranchia</taxon>
        <taxon>Heteroconchia</taxon>
        <taxon>Euheterodonta</taxon>
        <taxon>Imparidentia</taxon>
        <taxon>Neoheterodontei</taxon>
        <taxon>Myida</taxon>
        <taxon>Dreissenoidea</taxon>
        <taxon>Dreissenidae</taxon>
        <taxon>Dreissena</taxon>
    </lineage>
</organism>
<keyword evidence="1" id="KW-1133">Transmembrane helix</keyword>
<dbReference type="Proteomes" id="UP000828390">
    <property type="component" value="Unassembled WGS sequence"/>
</dbReference>
<sequence>MAPNRTCNVMLLCIISSTLTLNRRSAGIMGLQCITILIGYYFYCCVLGLHTGFIKRTTSNKDLTEKDQ</sequence>
<evidence type="ECO:0000313" key="3">
    <source>
        <dbReference type="EMBL" id="KAH3857724.1"/>
    </source>
</evidence>
<feature type="signal peptide" evidence="2">
    <location>
        <begin position="1"/>
        <end position="20"/>
    </location>
</feature>
<gene>
    <name evidence="3" type="ORF">DPMN_100337</name>
</gene>
<evidence type="ECO:0000313" key="4">
    <source>
        <dbReference type="Proteomes" id="UP000828390"/>
    </source>
</evidence>
<feature type="chain" id="PRO_5039171221" evidence="2">
    <location>
        <begin position="21"/>
        <end position="68"/>
    </location>
</feature>
<dbReference type="EMBL" id="JAIWYP010000003">
    <property type="protein sequence ID" value="KAH3857724.1"/>
    <property type="molecule type" value="Genomic_DNA"/>
</dbReference>
<comment type="caution">
    <text evidence="3">The sequence shown here is derived from an EMBL/GenBank/DDBJ whole genome shotgun (WGS) entry which is preliminary data.</text>
</comment>
<evidence type="ECO:0000256" key="1">
    <source>
        <dbReference type="SAM" id="Phobius"/>
    </source>
</evidence>
<keyword evidence="4" id="KW-1185">Reference proteome</keyword>
<feature type="transmembrane region" description="Helical" evidence="1">
    <location>
        <begin position="36"/>
        <end position="54"/>
    </location>
</feature>
<reference evidence="3" key="1">
    <citation type="journal article" date="2019" name="bioRxiv">
        <title>The Genome of the Zebra Mussel, Dreissena polymorpha: A Resource for Invasive Species Research.</title>
        <authorList>
            <person name="McCartney M.A."/>
            <person name="Auch B."/>
            <person name="Kono T."/>
            <person name="Mallez S."/>
            <person name="Zhang Y."/>
            <person name="Obille A."/>
            <person name="Becker A."/>
            <person name="Abrahante J.E."/>
            <person name="Garbe J."/>
            <person name="Badalamenti J.P."/>
            <person name="Herman A."/>
            <person name="Mangelson H."/>
            <person name="Liachko I."/>
            <person name="Sullivan S."/>
            <person name="Sone E.D."/>
            <person name="Koren S."/>
            <person name="Silverstein K.A.T."/>
            <person name="Beckman K.B."/>
            <person name="Gohl D.M."/>
        </authorList>
    </citation>
    <scope>NUCLEOTIDE SEQUENCE</scope>
    <source>
        <strain evidence="3">Duluth1</strain>
        <tissue evidence="3">Whole animal</tissue>
    </source>
</reference>
<keyword evidence="1" id="KW-0472">Membrane</keyword>
<protein>
    <submittedName>
        <fullName evidence="3">Uncharacterized protein</fullName>
    </submittedName>
</protein>
<keyword evidence="2" id="KW-0732">Signal</keyword>
<dbReference type="AlphaFoldDB" id="A0A9D4LH84"/>
<name>A0A9D4LH84_DREPO</name>